<dbReference type="EMBL" id="HBGD01001704">
    <property type="protein sequence ID" value="CAD9078189.1"/>
    <property type="molecule type" value="Transcribed_RNA"/>
</dbReference>
<dbReference type="InterPro" id="IPR018612">
    <property type="entry name" value="NSRP1_N"/>
</dbReference>
<feature type="compositionally biased region" description="Polar residues" evidence="4">
    <location>
        <begin position="117"/>
        <end position="140"/>
    </location>
</feature>
<evidence type="ECO:0000256" key="4">
    <source>
        <dbReference type="SAM" id="MobiDB-lite"/>
    </source>
</evidence>
<name>A0A7S1KM14_9EUKA</name>
<feature type="compositionally biased region" description="Polar residues" evidence="4">
    <location>
        <begin position="265"/>
        <end position="285"/>
    </location>
</feature>
<feature type="coiled-coil region" evidence="3">
    <location>
        <begin position="219"/>
        <end position="246"/>
    </location>
</feature>
<feature type="region of interest" description="Disordered" evidence="4">
    <location>
        <begin position="254"/>
        <end position="327"/>
    </location>
</feature>
<feature type="region of interest" description="Disordered" evidence="4">
    <location>
        <begin position="111"/>
        <end position="180"/>
    </location>
</feature>
<protein>
    <recommendedName>
        <fullName evidence="5">Nuclear speckle splicing regulatory protein 1 N-terminal domain-containing protein</fullName>
    </recommendedName>
</protein>
<feature type="compositionally biased region" description="Polar residues" evidence="4">
    <location>
        <begin position="298"/>
        <end position="308"/>
    </location>
</feature>
<gene>
    <name evidence="6" type="ORF">PCOS0759_LOCUS1421</name>
</gene>
<feature type="compositionally biased region" description="Polar residues" evidence="4">
    <location>
        <begin position="19"/>
        <end position="31"/>
    </location>
</feature>
<dbReference type="Pfam" id="PF09745">
    <property type="entry name" value="NSRP1_N"/>
    <property type="match status" value="1"/>
</dbReference>
<evidence type="ECO:0000256" key="1">
    <source>
        <dbReference type="ARBA" id="ARBA00010126"/>
    </source>
</evidence>
<comment type="similarity">
    <text evidence="1">Belongs to the NSRP1 family.</text>
</comment>
<evidence type="ECO:0000256" key="3">
    <source>
        <dbReference type="SAM" id="Coils"/>
    </source>
</evidence>
<proteinExistence type="inferred from homology"/>
<organism evidence="6">
    <name type="scientific">Percolomonas cosmopolitus</name>
    <dbReference type="NCBI Taxonomy" id="63605"/>
    <lineage>
        <taxon>Eukaryota</taxon>
        <taxon>Discoba</taxon>
        <taxon>Heterolobosea</taxon>
        <taxon>Tetramitia</taxon>
        <taxon>Eutetramitia</taxon>
        <taxon>Percolomonadidae</taxon>
        <taxon>Percolomonas</taxon>
    </lineage>
</organism>
<evidence type="ECO:0000259" key="5">
    <source>
        <dbReference type="Pfam" id="PF09745"/>
    </source>
</evidence>
<evidence type="ECO:0000313" key="6">
    <source>
        <dbReference type="EMBL" id="CAD9078189.1"/>
    </source>
</evidence>
<sequence length="348" mass="39278">MPFAFSLKKSQKKSPPLSEQATDEAQPSNNIFESSSLFKDAKQDVEAKKFSAQPKKSLRSEKYDKLIDEALQENEHIFDFDRMVEEDRASGGTRMGRARWGIGGIRSALFVSKSRSDPASTQQQSDADTYQNESNATPSHSRPDAAPTPGQQKDGGIVGGLLIPGNADTSSQRQLTRKPPKYITDMMLSAQQRKESLEEIKQQKFSRDAKDDNVQVFVTKSYQKELDRKREENELERERIEKLRRGEIVVDMNALMQGGDDKQAHATTRAPSTHADSTSQQKPTTSSAEKSASFESSLENTTTSLEPSQSRKRKERPEILSQSDIEAARERYLKRLTARKQQEDQMRE</sequence>
<feature type="region of interest" description="Disordered" evidence="4">
    <location>
        <begin position="1"/>
        <end position="31"/>
    </location>
</feature>
<feature type="compositionally biased region" description="Low complexity" evidence="4">
    <location>
        <begin position="286"/>
        <end position="297"/>
    </location>
</feature>
<dbReference type="GO" id="GO:0000381">
    <property type="term" value="P:regulation of alternative mRNA splicing, via spliceosome"/>
    <property type="evidence" value="ECO:0007669"/>
    <property type="project" value="InterPro"/>
</dbReference>
<feature type="domain" description="Nuclear speckle splicing regulatory protein 1 N-terminal" evidence="5">
    <location>
        <begin position="171"/>
        <end position="242"/>
    </location>
</feature>
<evidence type="ECO:0000256" key="2">
    <source>
        <dbReference type="ARBA" id="ARBA00023054"/>
    </source>
</evidence>
<keyword evidence="2 3" id="KW-0175">Coiled coil</keyword>
<accession>A0A7S1KM14</accession>
<dbReference type="AlphaFoldDB" id="A0A7S1KM14"/>
<reference evidence="6" key="1">
    <citation type="submission" date="2021-01" db="EMBL/GenBank/DDBJ databases">
        <authorList>
            <person name="Corre E."/>
            <person name="Pelletier E."/>
            <person name="Niang G."/>
            <person name="Scheremetjew M."/>
            <person name="Finn R."/>
            <person name="Kale V."/>
            <person name="Holt S."/>
            <person name="Cochrane G."/>
            <person name="Meng A."/>
            <person name="Brown T."/>
            <person name="Cohen L."/>
        </authorList>
    </citation>
    <scope>NUCLEOTIDE SEQUENCE</scope>
    <source>
        <strain evidence="6">WS</strain>
    </source>
</reference>